<name>A0A6N2MG06_SALVM</name>
<accession>A0A6N2MG06</accession>
<proteinExistence type="predicted"/>
<gene>
    <name evidence="2" type="ORF">SVIM_LOCUS351865</name>
</gene>
<dbReference type="AlphaFoldDB" id="A0A6N2MG06"/>
<dbReference type="EMBL" id="CAADRP010001774">
    <property type="protein sequence ID" value="VFU51810.1"/>
    <property type="molecule type" value="Genomic_DNA"/>
</dbReference>
<reference evidence="2" key="1">
    <citation type="submission" date="2019-03" db="EMBL/GenBank/DDBJ databases">
        <authorList>
            <person name="Mank J."/>
            <person name="Almeida P."/>
        </authorList>
    </citation>
    <scope>NUCLEOTIDE SEQUENCE</scope>
    <source>
        <strain evidence="2">78183</strain>
    </source>
</reference>
<keyword evidence="1" id="KW-0472">Membrane</keyword>
<keyword evidence="1" id="KW-1133">Transmembrane helix</keyword>
<sequence length="58" mass="7450">MGSDIFDNSTHLEVAAFLKWTIIVKWSLLAFRRDRRRWWYCCCRWRCCCCCLWWRWRR</sequence>
<organism evidence="2">
    <name type="scientific">Salix viminalis</name>
    <name type="common">Common osier</name>
    <name type="synonym">Basket willow</name>
    <dbReference type="NCBI Taxonomy" id="40686"/>
    <lineage>
        <taxon>Eukaryota</taxon>
        <taxon>Viridiplantae</taxon>
        <taxon>Streptophyta</taxon>
        <taxon>Embryophyta</taxon>
        <taxon>Tracheophyta</taxon>
        <taxon>Spermatophyta</taxon>
        <taxon>Magnoliopsida</taxon>
        <taxon>eudicotyledons</taxon>
        <taxon>Gunneridae</taxon>
        <taxon>Pentapetalae</taxon>
        <taxon>rosids</taxon>
        <taxon>fabids</taxon>
        <taxon>Malpighiales</taxon>
        <taxon>Salicaceae</taxon>
        <taxon>Saliceae</taxon>
        <taxon>Salix</taxon>
    </lineage>
</organism>
<evidence type="ECO:0000313" key="2">
    <source>
        <dbReference type="EMBL" id="VFU51810.1"/>
    </source>
</evidence>
<feature type="transmembrane region" description="Helical" evidence="1">
    <location>
        <begin position="12"/>
        <end position="31"/>
    </location>
</feature>
<keyword evidence="1" id="KW-0812">Transmembrane</keyword>
<evidence type="ECO:0000256" key="1">
    <source>
        <dbReference type="SAM" id="Phobius"/>
    </source>
</evidence>
<protein>
    <submittedName>
        <fullName evidence="2">Uncharacterized protein</fullName>
    </submittedName>
</protein>